<comment type="caution">
    <text evidence="1">The sequence shown here is derived from an EMBL/GenBank/DDBJ whole genome shotgun (WGS) entry which is preliminary data.</text>
</comment>
<evidence type="ECO:0000313" key="2">
    <source>
        <dbReference type="Proteomes" id="UP000272400"/>
    </source>
</evidence>
<dbReference type="AlphaFoldDB" id="A0A3N1D7R1"/>
<sequence>MHLHSLDGWNMRCPCGARNERIYGLCRKCAARAVWRRRKARRSWRSRLASRVERTFELTGGA</sequence>
<dbReference type="Proteomes" id="UP000272400">
    <property type="component" value="Unassembled WGS sequence"/>
</dbReference>
<protein>
    <submittedName>
        <fullName evidence="1">Uncharacterized protein</fullName>
    </submittedName>
</protein>
<dbReference type="RefSeq" id="WP_123668649.1">
    <property type="nucleotide sequence ID" value="NZ_RJKE01000001.1"/>
</dbReference>
<reference evidence="1 2" key="1">
    <citation type="submission" date="2018-11" db="EMBL/GenBank/DDBJ databases">
        <title>Sequencing the genomes of 1000 actinobacteria strains.</title>
        <authorList>
            <person name="Klenk H.-P."/>
        </authorList>
    </citation>
    <scope>NUCLEOTIDE SEQUENCE [LARGE SCALE GENOMIC DNA]</scope>
    <source>
        <strain evidence="1 2">DSM 44254</strain>
    </source>
</reference>
<organism evidence="1 2">
    <name type="scientific">Actinocorallia herbida</name>
    <dbReference type="NCBI Taxonomy" id="58109"/>
    <lineage>
        <taxon>Bacteria</taxon>
        <taxon>Bacillati</taxon>
        <taxon>Actinomycetota</taxon>
        <taxon>Actinomycetes</taxon>
        <taxon>Streptosporangiales</taxon>
        <taxon>Thermomonosporaceae</taxon>
        <taxon>Actinocorallia</taxon>
    </lineage>
</organism>
<name>A0A3N1D7R1_9ACTN</name>
<accession>A0A3N1D7R1</accession>
<proteinExistence type="predicted"/>
<evidence type="ECO:0000313" key="1">
    <source>
        <dbReference type="EMBL" id="ROO89577.1"/>
    </source>
</evidence>
<gene>
    <name evidence="1" type="ORF">EDD29_7276</name>
</gene>
<keyword evidence="2" id="KW-1185">Reference proteome</keyword>
<dbReference type="EMBL" id="RJKE01000001">
    <property type="protein sequence ID" value="ROO89577.1"/>
    <property type="molecule type" value="Genomic_DNA"/>
</dbReference>